<dbReference type="InterPro" id="IPR002831">
    <property type="entry name" value="Tscrpt_reg_TrmB_N"/>
</dbReference>
<dbReference type="Proteomes" id="UP001141422">
    <property type="component" value="Unassembled WGS sequence"/>
</dbReference>
<organism evidence="2 3">
    <name type="scientific">Methanocorpusculum petauri</name>
    <dbReference type="NCBI Taxonomy" id="3002863"/>
    <lineage>
        <taxon>Archaea</taxon>
        <taxon>Methanobacteriati</taxon>
        <taxon>Methanobacteriota</taxon>
        <taxon>Stenosarchaea group</taxon>
        <taxon>Methanomicrobia</taxon>
        <taxon>Methanomicrobiales</taxon>
        <taxon>Methanocorpusculaceae</taxon>
        <taxon>Methanocorpusculum</taxon>
    </lineage>
</organism>
<dbReference type="InterPro" id="IPR036390">
    <property type="entry name" value="WH_DNA-bd_sf"/>
</dbReference>
<name>A0ABT4IH36_9EURY</name>
<dbReference type="Gene3D" id="1.10.10.10">
    <property type="entry name" value="Winged helix-like DNA-binding domain superfamily/Winged helix DNA-binding domain"/>
    <property type="match status" value="1"/>
</dbReference>
<dbReference type="SUPFAM" id="SSF46785">
    <property type="entry name" value="Winged helix' DNA-binding domain"/>
    <property type="match status" value="1"/>
</dbReference>
<dbReference type="PANTHER" id="PTHR34293">
    <property type="entry name" value="HTH-TYPE TRANSCRIPTIONAL REGULATOR TRMBL2"/>
    <property type="match status" value="1"/>
</dbReference>
<evidence type="ECO:0000313" key="3">
    <source>
        <dbReference type="Proteomes" id="UP001141422"/>
    </source>
</evidence>
<gene>
    <name evidence="2" type="ORF">O0S10_07445</name>
</gene>
<evidence type="ECO:0000313" key="2">
    <source>
        <dbReference type="EMBL" id="MCZ0861058.1"/>
    </source>
</evidence>
<feature type="domain" description="Transcription regulator TrmB N-terminal" evidence="1">
    <location>
        <begin position="9"/>
        <end position="75"/>
    </location>
</feature>
<dbReference type="Pfam" id="PF01978">
    <property type="entry name" value="TrmB"/>
    <property type="match status" value="1"/>
</dbReference>
<dbReference type="EMBL" id="JAPTGB010000015">
    <property type="protein sequence ID" value="MCZ0861058.1"/>
    <property type="molecule type" value="Genomic_DNA"/>
</dbReference>
<dbReference type="RefSeq" id="WP_268925254.1">
    <property type="nucleotide sequence ID" value="NZ_JAPTGB010000015.1"/>
</dbReference>
<reference evidence="2" key="1">
    <citation type="submission" date="2022-12" db="EMBL/GenBank/DDBJ databases">
        <title>Isolation and characterisation of novel Methanocorpusculum spp. from native Australian herbivores indicates the genus is ancestrally host-associated.</title>
        <authorList>
            <person name="Volmer J.G."/>
            <person name="Soo R.M."/>
            <person name="Evans P.N."/>
            <person name="Hoedt E.C."/>
            <person name="Astorga Alsina A.L."/>
            <person name="Woodcroft B.J."/>
            <person name="Tyson G.W."/>
            <person name="Hugenholtz P."/>
            <person name="Morrison M."/>
        </authorList>
    </citation>
    <scope>NUCLEOTIDE SEQUENCE</scope>
    <source>
        <strain evidence="2">MG</strain>
    </source>
</reference>
<dbReference type="InterPro" id="IPR051797">
    <property type="entry name" value="TrmB-like"/>
</dbReference>
<keyword evidence="3" id="KW-1185">Reference proteome</keyword>
<protein>
    <recommendedName>
        <fullName evidence="1">Transcription regulator TrmB N-terminal domain-containing protein</fullName>
    </recommendedName>
</protein>
<proteinExistence type="predicted"/>
<dbReference type="PANTHER" id="PTHR34293:SF1">
    <property type="entry name" value="HTH-TYPE TRANSCRIPTIONAL REGULATOR TRMBL2"/>
    <property type="match status" value="1"/>
</dbReference>
<comment type="caution">
    <text evidence="2">The sequence shown here is derived from an EMBL/GenBank/DDBJ whole genome shotgun (WGS) entry which is preliminary data.</text>
</comment>
<dbReference type="InterPro" id="IPR036388">
    <property type="entry name" value="WH-like_DNA-bd_sf"/>
</dbReference>
<accession>A0ABT4IH36</accession>
<evidence type="ECO:0000259" key="1">
    <source>
        <dbReference type="Pfam" id="PF01978"/>
    </source>
</evidence>
<sequence>MDEDLVLRLKKFGMSEYEAKVYSALFGLQVASAREIHEFTQIPRGRVYETLNALVEKHFVVSTGGSPARYRVCDVSRTFDQIKKDTMDSLNDLTEYLTGLERDRPERLLQAYELRSQWAIDSQVHLMFRRVRSEMLVICDDADFLKRYASDLEKLDKRIALYVIVRTPELAEHLGIRCYLGGRDIEHGMFCPPVHDGRSLLRKIAIYADRQDSLSVVEENGMLEGVFLSNDLFSGYLYHCILNEIRPIRSGKS</sequence>